<protein>
    <recommendedName>
        <fullName evidence="2">Response regulatory domain-containing protein</fullName>
    </recommendedName>
</protein>
<dbReference type="STRING" id="1121895.GCA_000378485_02036"/>
<sequence>MKKKLHVFAVDDHEAILDGYNFMFENIEYNQDELMFTKASDCESAFNKIKEHTETPFDIALIDYSIPAFADMDLQSGRDIAMLIRKTMPHCKIVVLTMHREVSILSNVLLAVNPEGFINKSDCNIDDLCDAFTRVLKGDTYYSKTIVNYSNRKEKGITLEDIDVRIIVLLSKGIKNKNLSRYIPLTDSIIATRKHKIKKLLKVEGDDKDLIHVAKSQGYI</sequence>
<name>A0A0A2M5V0_9FLAO</name>
<keyword evidence="1" id="KW-0597">Phosphoprotein</keyword>
<evidence type="ECO:0000313" key="3">
    <source>
        <dbReference type="EMBL" id="KGO87006.1"/>
    </source>
</evidence>
<dbReference type="PROSITE" id="PS50110">
    <property type="entry name" value="RESPONSE_REGULATORY"/>
    <property type="match status" value="1"/>
</dbReference>
<dbReference type="InterPro" id="IPR051015">
    <property type="entry name" value="EvgA-like"/>
</dbReference>
<dbReference type="InterPro" id="IPR011006">
    <property type="entry name" value="CheY-like_superfamily"/>
</dbReference>
<dbReference type="eggNOG" id="COG2197">
    <property type="taxonomic scope" value="Bacteria"/>
</dbReference>
<dbReference type="Gene3D" id="3.40.50.2300">
    <property type="match status" value="1"/>
</dbReference>
<gene>
    <name evidence="3" type="ORF">Q765_08605</name>
</gene>
<proteinExistence type="predicted"/>
<dbReference type="PANTHER" id="PTHR45566:SF1">
    <property type="entry name" value="HTH-TYPE TRANSCRIPTIONAL REGULATOR YHJB-RELATED"/>
    <property type="match status" value="1"/>
</dbReference>
<evidence type="ECO:0000256" key="1">
    <source>
        <dbReference type="PROSITE-ProRule" id="PRU00169"/>
    </source>
</evidence>
<dbReference type="RefSeq" id="WP_020213196.1">
    <property type="nucleotide sequence ID" value="NZ_JRLX01000007.1"/>
</dbReference>
<dbReference type="Pfam" id="PF00072">
    <property type="entry name" value="Response_reg"/>
    <property type="match status" value="1"/>
</dbReference>
<accession>A0A0A2M5V0</accession>
<feature type="domain" description="Response regulatory" evidence="2">
    <location>
        <begin position="6"/>
        <end position="135"/>
    </location>
</feature>
<dbReference type="InterPro" id="IPR001789">
    <property type="entry name" value="Sig_transdc_resp-reg_receiver"/>
</dbReference>
<organism evidence="3 4">
    <name type="scientific">Flavobacterium rivuli WB 3.3-2 = DSM 21788</name>
    <dbReference type="NCBI Taxonomy" id="1121895"/>
    <lineage>
        <taxon>Bacteria</taxon>
        <taxon>Pseudomonadati</taxon>
        <taxon>Bacteroidota</taxon>
        <taxon>Flavobacteriia</taxon>
        <taxon>Flavobacteriales</taxon>
        <taxon>Flavobacteriaceae</taxon>
        <taxon>Flavobacterium</taxon>
    </lineage>
</organism>
<evidence type="ECO:0000313" key="4">
    <source>
        <dbReference type="Proteomes" id="UP000030152"/>
    </source>
</evidence>
<dbReference type="EMBL" id="JRLX01000007">
    <property type="protein sequence ID" value="KGO87006.1"/>
    <property type="molecule type" value="Genomic_DNA"/>
</dbReference>
<dbReference type="GO" id="GO:0000160">
    <property type="term" value="P:phosphorelay signal transduction system"/>
    <property type="evidence" value="ECO:0007669"/>
    <property type="project" value="InterPro"/>
</dbReference>
<dbReference type="AlphaFoldDB" id="A0A0A2M5V0"/>
<dbReference type="OrthoDB" id="651456at2"/>
<feature type="modified residue" description="4-aspartylphosphate" evidence="1">
    <location>
        <position position="63"/>
    </location>
</feature>
<dbReference type="Proteomes" id="UP000030152">
    <property type="component" value="Unassembled WGS sequence"/>
</dbReference>
<evidence type="ECO:0000259" key="2">
    <source>
        <dbReference type="PROSITE" id="PS50110"/>
    </source>
</evidence>
<comment type="caution">
    <text evidence="3">The sequence shown here is derived from an EMBL/GenBank/DDBJ whole genome shotgun (WGS) entry which is preliminary data.</text>
</comment>
<dbReference type="SUPFAM" id="SSF52172">
    <property type="entry name" value="CheY-like"/>
    <property type="match status" value="1"/>
</dbReference>
<reference evidence="3 4" key="1">
    <citation type="submission" date="2013-09" db="EMBL/GenBank/DDBJ databases">
        <authorList>
            <person name="Zeng Z."/>
            <person name="Chen C."/>
        </authorList>
    </citation>
    <scope>NUCLEOTIDE SEQUENCE [LARGE SCALE GENOMIC DNA]</scope>
    <source>
        <strain evidence="3 4">WB 3.3-2</strain>
    </source>
</reference>
<dbReference type="PANTHER" id="PTHR45566">
    <property type="entry name" value="HTH-TYPE TRANSCRIPTIONAL REGULATOR YHJB-RELATED"/>
    <property type="match status" value="1"/>
</dbReference>
<keyword evidence="4" id="KW-1185">Reference proteome</keyword>